<sequence>MDAEIDFVDETYKILRGRYAVSLREDFCGTANTACEWLRKRPTNHAIGVDIDAEVENWGREHNITRLPPDTRQWILLRTADVHTAEQRL</sequence>
<reference evidence="1" key="1">
    <citation type="submission" date="2019-02" db="EMBL/GenBank/DDBJ databases">
        <authorList>
            <person name="Gruber-Vodicka R. H."/>
            <person name="Seah K. B. B."/>
        </authorList>
    </citation>
    <scope>NUCLEOTIDE SEQUENCE</scope>
    <source>
        <strain evidence="1">BECK_SA2B15</strain>
        <strain evidence="2">BECK_SA2B20</strain>
    </source>
</reference>
<dbReference type="EMBL" id="CAADFG010000079">
    <property type="protein sequence ID" value="VFJ94884.1"/>
    <property type="molecule type" value="Genomic_DNA"/>
</dbReference>
<dbReference type="Gene3D" id="3.40.50.150">
    <property type="entry name" value="Vaccinia Virus protein VP39"/>
    <property type="match status" value="1"/>
</dbReference>
<dbReference type="PANTHER" id="PTHR37211">
    <property type="entry name" value="EXPRESSED PROTEIN"/>
    <property type="match status" value="1"/>
</dbReference>
<dbReference type="EMBL" id="CAADFI010000080">
    <property type="protein sequence ID" value="VFJ95686.1"/>
    <property type="molecule type" value="Genomic_DNA"/>
</dbReference>
<protein>
    <submittedName>
        <fullName evidence="1">Uncharacterized protein</fullName>
    </submittedName>
</protein>
<dbReference type="PANTHER" id="PTHR37211:SF1">
    <property type="entry name" value="EXPRESSED PROTEIN"/>
    <property type="match status" value="1"/>
</dbReference>
<dbReference type="InterPro" id="IPR029063">
    <property type="entry name" value="SAM-dependent_MTases_sf"/>
</dbReference>
<proteinExistence type="predicted"/>
<accession>A0A450UQP2</accession>
<gene>
    <name evidence="1" type="ORF">BECKH772A_GA0070896_100791</name>
    <name evidence="2" type="ORF">BECKH772B_GA0070898_100802</name>
</gene>
<dbReference type="AlphaFoldDB" id="A0A450UQP2"/>
<organism evidence="1">
    <name type="scientific">Candidatus Kentrum eta</name>
    <dbReference type="NCBI Taxonomy" id="2126337"/>
    <lineage>
        <taxon>Bacteria</taxon>
        <taxon>Pseudomonadati</taxon>
        <taxon>Pseudomonadota</taxon>
        <taxon>Gammaproteobacteria</taxon>
        <taxon>Candidatus Kentrum</taxon>
    </lineage>
</organism>
<name>A0A450UQP2_9GAMM</name>
<evidence type="ECO:0000313" key="1">
    <source>
        <dbReference type="EMBL" id="VFJ94884.1"/>
    </source>
</evidence>
<evidence type="ECO:0000313" key="2">
    <source>
        <dbReference type="EMBL" id="VFJ95686.1"/>
    </source>
</evidence>